<comment type="caution">
    <text evidence="1">The sequence shown here is derived from an EMBL/GenBank/DDBJ whole genome shotgun (WGS) entry which is preliminary data.</text>
</comment>
<dbReference type="RefSeq" id="WP_188738736.1">
    <property type="nucleotide sequence ID" value="NZ_BMLW01000029.1"/>
</dbReference>
<reference evidence="2" key="1">
    <citation type="journal article" date="2019" name="Int. J. Syst. Evol. Microbiol.">
        <title>The Global Catalogue of Microorganisms (GCM) 10K type strain sequencing project: providing services to taxonomists for standard genome sequencing and annotation.</title>
        <authorList>
            <consortium name="The Broad Institute Genomics Platform"/>
            <consortium name="The Broad Institute Genome Sequencing Center for Infectious Disease"/>
            <person name="Wu L."/>
            <person name="Ma J."/>
        </authorList>
    </citation>
    <scope>NUCLEOTIDE SEQUENCE [LARGE SCALE GENOMIC DNA]</scope>
    <source>
        <strain evidence="2">CGMCC 1.7693</strain>
    </source>
</reference>
<dbReference type="Proteomes" id="UP000641206">
    <property type="component" value="Unassembled WGS sequence"/>
</dbReference>
<evidence type="ECO:0000313" key="1">
    <source>
        <dbReference type="EMBL" id="GGP17261.1"/>
    </source>
</evidence>
<keyword evidence="2" id="KW-1185">Reference proteome</keyword>
<protein>
    <submittedName>
        <fullName evidence="1">Uncharacterized protein</fullName>
    </submittedName>
</protein>
<name>A0ABQ2P3F1_9BACI</name>
<sequence>MEKIQVTQKQADWLERYELTQEQIDHYINIQPYKKRPDSPIVDWDAAKLARALYVGYEVIPQYKVGDWVVYVPDNSIWEITKDTYNDGTHINLMNGNEIMNVVSANHLRHATPEEIQQEKKRRFWERLGREVDEYRQGDIVTTGFGNYTSITKLEMNKKSVYFDGPEAERSFDEIYLVAPEEQRMDK</sequence>
<accession>A0ABQ2P3F1</accession>
<evidence type="ECO:0000313" key="2">
    <source>
        <dbReference type="Proteomes" id="UP000641206"/>
    </source>
</evidence>
<dbReference type="EMBL" id="BMLW01000029">
    <property type="protein sequence ID" value="GGP17261.1"/>
    <property type="molecule type" value="Genomic_DNA"/>
</dbReference>
<gene>
    <name evidence="1" type="ORF">GCM10011346_52420</name>
</gene>
<proteinExistence type="predicted"/>
<organism evidence="1 2">
    <name type="scientific">Oceanobacillus neutriphilus</name>
    <dbReference type="NCBI Taxonomy" id="531815"/>
    <lineage>
        <taxon>Bacteria</taxon>
        <taxon>Bacillati</taxon>
        <taxon>Bacillota</taxon>
        <taxon>Bacilli</taxon>
        <taxon>Bacillales</taxon>
        <taxon>Bacillaceae</taxon>
        <taxon>Oceanobacillus</taxon>
    </lineage>
</organism>